<dbReference type="PANTHER" id="PTHR10910:SF58">
    <property type="entry name" value="DOUBLE-STRANDED RNA-SPECIFIC EDITASE 1"/>
    <property type="match status" value="1"/>
</dbReference>
<dbReference type="Gene3D" id="3.30.160.20">
    <property type="match status" value="2"/>
</dbReference>
<dbReference type="GO" id="GO:0045070">
    <property type="term" value="P:positive regulation of viral genome replication"/>
    <property type="evidence" value="ECO:0007669"/>
    <property type="project" value="Ensembl"/>
</dbReference>
<dbReference type="OMA" id="IFSPHES"/>
<dbReference type="PROSITE" id="PS50141">
    <property type="entry name" value="A_DEAMIN_EDITASE"/>
    <property type="match status" value="1"/>
</dbReference>
<dbReference type="Bgee" id="ENSCJAG00000018646">
    <property type="expression patterns" value="Expressed in cerebellum and 6 other cell types or tissues"/>
</dbReference>
<dbReference type="AlphaFoldDB" id="A0A5F4VTH2"/>
<feature type="domain" description="A to I editase" evidence="12">
    <location>
        <begin position="458"/>
        <end position="827"/>
    </location>
</feature>
<dbReference type="GO" id="GO:0008251">
    <property type="term" value="F:tRNA-specific adenosine deaminase activity"/>
    <property type="evidence" value="ECO:0007669"/>
    <property type="project" value="TreeGrafter"/>
</dbReference>
<dbReference type="InterPro" id="IPR044459">
    <property type="entry name" value="ADAR2_DSRM_2"/>
</dbReference>
<evidence type="ECO:0000256" key="9">
    <source>
        <dbReference type="PROSITE-ProRule" id="PRU00266"/>
    </source>
</evidence>
<feature type="region of interest" description="Disordered" evidence="10">
    <location>
        <begin position="275"/>
        <end position="317"/>
    </location>
</feature>
<name>A0A5F4VTH2_CALJA</name>
<dbReference type="GO" id="GO:0003726">
    <property type="term" value="F:double-stranded RNA adenosine deaminase activity"/>
    <property type="evidence" value="ECO:0007669"/>
    <property type="project" value="Ensembl"/>
</dbReference>
<reference evidence="13" key="1">
    <citation type="submission" date="2009-03" db="EMBL/GenBank/DDBJ databases">
        <authorList>
            <person name="Warren W."/>
            <person name="Ye L."/>
            <person name="Minx P."/>
            <person name="Worley K."/>
            <person name="Gibbs R."/>
            <person name="Wilson R.K."/>
        </authorList>
    </citation>
    <scope>NUCLEOTIDE SEQUENCE [LARGE SCALE GENOMIC DNA]</scope>
</reference>
<dbReference type="GO" id="GO:0046872">
    <property type="term" value="F:metal ion binding"/>
    <property type="evidence" value="ECO:0007669"/>
    <property type="project" value="UniProtKB-KW"/>
</dbReference>
<keyword evidence="7 9" id="KW-0694">RNA-binding</keyword>
<keyword evidence="4" id="KW-0677">Repeat</keyword>
<dbReference type="GO" id="GO:0030336">
    <property type="term" value="P:negative regulation of cell migration"/>
    <property type="evidence" value="ECO:0007669"/>
    <property type="project" value="Ensembl"/>
</dbReference>
<evidence type="ECO:0000256" key="6">
    <source>
        <dbReference type="ARBA" id="ARBA00022833"/>
    </source>
</evidence>
<dbReference type="CDD" id="cd19895">
    <property type="entry name" value="DSRM_RED1_rpt1"/>
    <property type="match status" value="1"/>
</dbReference>
<feature type="compositionally biased region" description="Pro residues" evidence="10">
    <location>
        <begin position="308"/>
        <end position="317"/>
    </location>
</feature>
<dbReference type="GO" id="GO:0006397">
    <property type="term" value="P:mRNA processing"/>
    <property type="evidence" value="ECO:0007669"/>
    <property type="project" value="UniProtKB-KW"/>
</dbReference>
<dbReference type="PANTHER" id="PTHR10910">
    <property type="entry name" value="EUKARYOTE SPECIFIC DSRNA BINDING PROTEIN"/>
    <property type="match status" value="1"/>
</dbReference>
<dbReference type="GO" id="GO:0060384">
    <property type="term" value="P:innervation"/>
    <property type="evidence" value="ECO:0007669"/>
    <property type="project" value="Ensembl"/>
</dbReference>
<dbReference type="GO" id="GO:0008285">
    <property type="term" value="P:negative regulation of cell population proliferation"/>
    <property type="evidence" value="ECO:0007669"/>
    <property type="project" value="Ensembl"/>
</dbReference>
<feature type="compositionally biased region" description="Basic residues" evidence="10">
    <location>
        <begin position="151"/>
        <end position="161"/>
    </location>
</feature>
<evidence type="ECO:0000256" key="1">
    <source>
        <dbReference type="ARBA" id="ARBA00004123"/>
    </source>
</evidence>
<dbReference type="InParanoid" id="A0A5F4VTH2"/>
<dbReference type="PROSITE" id="PS50137">
    <property type="entry name" value="DS_RBD"/>
    <property type="match status" value="2"/>
</dbReference>
<dbReference type="Ensembl" id="ENSCJAT00000116943.2">
    <property type="protein sequence ID" value="ENSCJAP00000068861.2"/>
    <property type="gene ID" value="ENSCJAG00000018646.5"/>
</dbReference>
<feature type="domain" description="DRBM" evidence="11">
    <location>
        <begin position="166"/>
        <end position="232"/>
    </location>
</feature>
<dbReference type="GO" id="GO:0006382">
    <property type="term" value="P:adenosine to inosine editing"/>
    <property type="evidence" value="ECO:0007669"/>
    <property type="project" value="Ensembl"/>
</dbReference>
<dbReference type="GO" id="GO:0061744">
    <property type="term" value="P:motor behavior"/>
    <property type="evidence" value="ECO:0007669"/>
    <property type="project" value="Ensembl"/>
</dbReference>
<feature type="compositionally biased region" description="Low complexity" evidence="10">
    <location>
        <begin position="281"/>
        <end position="307"/>
    </location>
</feature>
<dbReference type="InterPro" id="IPR044458">
    <property type="entry name" value="ADAR2_DSRM_1"/>
</dbReference>
<evidence type="ECO:0000256" key="10">
    <source>
        <dbReference type="SAM" id="MobiDB-lite"/>
    </source>
</evidence>
<dbReference type="FunFam" id="3.30.160.20:FF:000011">
    <property type="entry name" value="double-stranded RNA-specific editase 1 isoform X1"/>
    <property type="match status" value="1"/>
</dbReference>
<comment type="subcellular location">
    <subcellularLocation>
        <location evidence="1">Nucleus</location>
    </subcellularLocation>
</comment>
<dbReference type="GO" id="GO:0021618">
    <property type="term" value="P:hypoglossal nerve morphogenesis"/>
    <property type="evidence" value="ECO:0007669"/>
    <property type="project" value="Ensembl"/>
</dbReference>
<dbReference type="InterPro" id="IPR002466">
    <property type="entry name" value="A_deamin"/>
</dbReference>
<evidence type="ECO:0000259" key="12">
    <source>
        <dbReference type="PROSITE" id="PS50141"/>
    </source>
</evidence>
<feature type="region of interest" description="Disordered" evidence="10">
    <location>
        <begin position="90"/>
        <end position="164"/>
    </location>
</feature>
<dbReference type="GO" id="GO:0005654">
    <property type="term" value="C:nucleoplasm"/>
    <property type="evidence" value="ECO:0007669"/>
    <property type="project" value="Ensembl"/>
</dbReference>
<dbReference type="GO" id="GO:0035264">
    <property type="term" value="P:multicellular organism growth"/>
    <property type="evidence" value="ECO:0007669"/>
    <property type="project" value="Ensembl"/>
</dbReference>
<dbReference type="CDD" id="cd19898">
    <property type="entry name" value="DSRM_RED1_rpt2"/>
    <property type="match status" value="1"/>
</dbReference>
<reference evidence="13" key="2">
    <citation type="submission" date="2025-08" db="UniProtKB">
        <authorList>
            <consortium name="Ensembl"/>
        </authorList>
    </citation>
    <scope>IDENTIFICATION</scope>
</reference>
<dbReference type="SMART" id="SM00552">
    <property type="entry name" value="ADEAMc"/>
    <property type="match status" value="1"/>
</dbReference>
<dbReference type="InterPro" id="IPR014720">
    <property type="entry name" value="dsRBD_dom"/>
</dbReference>
<keyword evidence="8" id="KW-0539">Nucleus</keyword>
<gene>
    <name evidence="13" type="primary">ADARB1</name>
</gene>
<proteinExistence type="predicted"/>
<organism evidence="13 14">
    <name type="scientific">Callithrix jacchus</name>
    <name type="common">White-tufted-ear marmoset</name>
    <name type="synonym">Simia Jacchus</name>
    <dbReference type="NCBI Taxonomy" id="9483"/>
    <lineage>
        <taxon>Eukaryota</taxon>
        <taxon>Metazoa</taxon>
        <taxon>Chordata</taxon>
        <taxon>Craniata</taxon>
        <taxon>Vertebrata</taxon>
        <taxon>Euteleostomi</taxon>
        <taxon>Mammalia</taxon>
        <taxon>Eutheria</taxon>
        <taxon>Euarchontoglires</taxon>
        <taxon>Primates</taxon>
        <taxon>Haplorrhini</taxon>
        <taxon>Platyrrhini</taxon>
        <taxon>Cebidae</taxon>
        <taxon>Callitrichinae</taxon>
        <taxon>Callithrix</taxon>
        <taxon>Callithrix</taxon>
    </lineage>
</organism>
<dbReference type="GO" id="GO:0045202">
    <property type="term" value="C:synapse"/>
    <property type="evidence" value="ECO:0007669"/>
    <property type="project" value="GOC"/>
</dbReference>
<dbReference type="GO" id="GO:0051726">
    <property type="term" value="P:regulation of cell cycle"/>
    <property type="evidence" value="ECO:0007669"/>
    <property type="project" value="Ensembl"/>
</dbReference>
<dbReference type="GO" id="GO:0060415">
    <property type="term" value="P:muscle tissue morphogenesis"/>
    <property type="evidence" value="ECO:0007669"/>
    <property type="project" value="Ensembl"/>
</dbReference>
<evidence type="ECO:0000256" key="5">
    <source>
        <dbReference type="ARBA" id="ARBA00022801"/>
    </source>
</evidence>
<evidence type="ECO:0000256" key="4">
    <source>
        <dbReference type="ARBA" id="ARBA00022737"/>
    </source>
</evidence>
<keyword evidence="5" id="KW-0378">Hydrolase</keyword>
<dbReference type="Proteomes" id="UP000008225">
    <property type="component" value="Chromosome 21"/>
</dbReference>
<sequence>MKGLGATQQLPLVDRFPPVRGSTAGVPACHPLHPDLRRVLELMTSDPVLITPSPFLGARDHSWPLAALPWSEDRNRLRQSRHPQKYFAMDVEDEENMSSSSTDVKENRNLDNVSPKDGGVPGPGEGSQLSNGGGGGPSRKRALEEGSNGHPKYRLKRRRKMPGPVLPKNALMQLNEIKPGLQYTLLSQTGPVHAPLFVMSVEVNGQVFEGSGPTKKKAKLHAAEKALRSFVQFPNASEAHLAMGRTLSVNTDFTSDQADFPDTLFNGFETPDKAEPPFYVGSNGDDSFSSSGDLSLSASPVPASLAQPPLPVPPPFPPPSGKNPVMILNELRPGLKYDFLSESGESHAKSFVMSVVVDGQFFEGSGRNKKLAKARAAQSALATIFNLRLDQTPSRQPIPSEGLQLHLPQVLADAVSRLVLGKFGDLTDNFSSPHARRKVLAGVVMTTGTDVKDAKVISVSTGTKCINGEYMSDRGLALNDCHAEIISRRSLLRFLYTQLELYLNNKDDQKRSIFQKSERGGFRLKDNVQFHLYISTSPCGDARIFSPHEPILEGSRSVTQAGVQWCSHGSLQPRPPGLLRDPLTSTFPRKAAGTTEPADRHPNRKARGQLRTKIESGEGTIPVRSNASVQTWDGVLQGERLLTMSCSDKIARWNVVGIQGSLLSIFVEPIYFSSIILGSLYHGDHLSRAMYQRISNIEDLPPLYTLNKPLLSGISNAEARQPGKAPNFSVNWTVGDSAIEVINATTGKDELGRASRLCKHALYCRWMRVHGKVPPHLLRSKITKPNMYHESKLAAKEYQAAKARLFTAFIKAGLGAWVEKPTEQDQFSLTP</sequence>
<dbReference type="GO" id="GO:0005730">
    <property type="term" value="C:nucleolus"/>
    <property type="evidence" value="ECO:0007669"/>
    <property type="project" value="Ensembl"/>
</dbReference>
<dbReference type="SUPFAM" id="SSF54768">
    <property type="entry name" value="dsRNA-binding domain-like"/>
    <property type="match status" value="2"/>
</dbReference>
<protein>
    <submittedName>
        <fullName evidence="13">Adenosine deaminase RNA specific B1</fullName>
    </submittedName>
</protein>
<keyword evidence="3" id="KW-0479">Metal-binding</keyword>
<feature type="region of interest" description="Disordered" evidence="10">
    <location>
        <begin position="573"/>
        <end position="608"/>
    </location>
</feature>
<evidence type="ECO:0000313" key="13">
    <source>
        <dbReference type="Ensembl" id="ENSCJAP00000068861.2"/>
    </source>
</evidence>
<dbReference type="GO" id="GO:0005829">
    <property type="term" value="C:cytosol"/>
    <property type="evidence" value="ECO:0007669"/>
    <property type="project" value="Ensembl"/>
</dbReference>
<dbReference type="FunFam" id="3.30.160.20:FF:000009">
    <property type="entry name" value="Adenosine deaminase RNA-specific B2 (inactive)"/>
    <property type="match status" value="1"/>
</dbReference>
<dbReference type="SMART" id="SM00358">
    <property type="entry name" value="DSRM"/>
    <property type="match status" value="2"/>
</dbReference>
<dbReference type="FunCoup" id="A0A5F4VTH2">
    <property type="interactions" value="3683"/>
</dbReference>
<evidence type="ECO:0000256" key="8">
    <source>
        <dbReference type="ARBA" id="ARBA00023242"/>
    </source>
</evidence>
<dbReference type="GO" id="GO:0021965">
    <property type="term" value="P:spinal cord ventral commissure morphogenesis"/>
    <property type="evidence" value="ECO:0007669"/>
    <property type="project" value="Ensembl"/>
</dbReference>
<feature type="compositionally biased region" description="Gly residues" evidence="10">
    <location>
        <begin position="119"/>
        <end position="137"/>
    </location>
</feature>
<dbReference type="GO" id="GO:0007274">
    <property type="term" value="P:neuromuscular synaptic transmission"/>
    <property type="evidence" value="ECO:0007669"/>
    <property type="project" value="Ensembl"/>
</dbReference>
<keyword evidence="14" id="KW-1185">Reference proteome</keyword>
<keyword evidence="2" id="KW-0507">mRNA processing</keyword>
<dbReference type="GO" id="GO:0021610">
    <property type="term" value="P:facial nerve morphogenesis"/>
    <property type="evidence" value="ECO:0007669"/>
    <property type="project" value="Ensembl"/>
</dbReference>
<dbReference type="Pfam" id="PF00035">
    <property type="entry name" value="dsrm"/>
    <property type="match status" value="2"/>
</dbReference>
<evidence type="ECO:0000256" key="3">
    <source>
        <dbReference type="ARBA" id="ARBA00022723"/>
    </source>
</evidence>
<dbReference type="GO" id="GO:0003725">
    <property type="term" value="F:double-stranded RNA binding"/>
    <property type="evidence" value="ECO:0007669"/>
    <property type="project" value="TreeGrafter"/>
</dbReference>
<dbReference type="GO" id="GO:0050884">
    <property type="term" value="P:neuromuscular process controlling posture"/>
    <property type="evidence" value="ECO:0007669"/>
    <property type="project" value="Ensembl"/>
</dbReference>
<evidence type="ECO:0000256" key="2">
    <source>
        <dbReference type="ARBA" id="ARBA00022664"/>
    </source>
</evidence>
<evidence type="ECO:0000313" key="14">
    <source>
        <dbReference type="Proteomes" id="UP000008225"/>
    </source>
</evidence>
<keyword evidence="6" id="KW-0862">Zinc</keyword>
<feature type="domain" description="DRBM" evidence="11">
    <location>
        <begin position="337"/>
        <end position="386"/>
    </location>
</feature>
<dbReference type="GeneTree" id="ENSGT00940000155992"/>
<evidence type="ECO:0000256" key="7">
    <source>
        <dbReference type="ARBA" id="ARBA00022884"/>
    </source>
</evidence>
<reference evidence="13" key="3">
    <citation type="submission" date="2025-09" db="UniProtKB">
        <authorList>
            <consortium name="Ensembl"/>
        </authorList>
    </citation>
    <scope>IDENTIFICATION</scope>
</reference>
<evidence type="ECO:0000259" key="11">
    <source>
        <dbReference type="PROSITE" id="PS50137"/>
    </source>
</evidence>
<dbReference type="GO" id="GO:0097049">
    <property type="term" value="P:motor neuron apoptotic process"/>
    <property type="evidence" value="ECO:0007669"/>
    <property type="project" value="Ensembl"/>
</dbReference>
<accession>A0A5F4VTH2</accession>
<dbReference type="STRING" id="9483.ENSCJAP00000068861"/>
<dbReference type="Pfam" id="PF02137">
    <property type="entry name" value="A_deamin"/>
    <property type="match status" value="2"/>
</dbReference>